<evidence type="ECO:0000313" key="2">
    <source>
        <dbReference type="Proteomes" id="UP001159363"/>
    </source>
</evidence>
<evidence type="ECO:0000313" key="1">
    <source>
        <dbReference type="EMBL" id="KAJ8886503.1"/>
    </source>
</evidence>
<reference evidence="1 2" key="1">
    <citation type="submission" date="2023-02" db="EMBL/GenBank/DDBJ databases">
        <title>LHISI_Scaffold_Assembly.</title>
        <authorList>
            <person name="Stuart O.P."/>
            <person name="Cleave R."/>
            <person name="Magrath M.J.L."/>
            <person name="Mikheyev A.S."/>
        </authorList>
    </citation>
    <scope>NUCLEOTIDE SEQUENCE [LARGE SCALE GENOMIC DNA]</scope>
    <source>
        <strain evidence="1">Daus_M_001</strain>
        <tissue evidence="1">Leg muscle</tissue>
    </source>
</reference>
<accession>A0ABQ9HQ57</accession>
<proteinExistence type="predicted"/>
<sequence length="156" mass="16948">MTTSLPTNTKLYTGDDAVKKFMEDTITIGSLLVQDDEPTDHRQTGWLHTLVTNSASVLALSPEKIGRSITMIASSVCLLGWHAQLLEALPPSQAPTNPVPQYGDSPVVALWMKTTIMCRRFGRCLGAPAFKSTPSCTSEPTSRFCMLSSRTSWGSV</sequence>
<dbReference type="EMBL" id="JARBHB010000004">
    <property type="protein sequence ID" value="KAJ8886503.1"/>
    <property type="molecule type" value="Genomic_DNA"/>
</dbReference>
<dbReference type="Proteomes" id="UP001159363">
    <property type="component" value="Chromosome X"/>
</dbReference>
<comment type="caution">
    <text evidence="1">The sequence shown here is derived from an EMBL/GenBank/DDBJ whole genome shotgun (WGS) entry which is preliminary data.</text>
</comment>
<keyword evidence="2" id="KW-1185">Reference proteome</keyword>
<gene>
    <name evidence="1" type="ORF">PR048_012714</name>
</gene>
<protein>
    <submittedName>
        <fullName evidence="1">Uncharacterized protein</fullName>
    </submittedName>
</protein>
<organism evidence="1 2">
    <name type="scientific">Dryococelus australis</name>
    <dbReference type="NCBI Taxonomy" id="614101"/>
    <lineage>
        <taxon>Eukaryota</taxon>
        <taxon>Metazoa</taxon>
        <taxon>Ecdysozoa</taxon>
        <taxon>Arthropoda</taxon>
        <taxon>Hexapoda</taxon>
        <taxon>Insecta</taxon>
        <taxon>Pterygota</taxon>
        <taxon>Neoptera</taxon>
        <taxon>Polyneoptera</taxon>
        <taxon>Phasmatodea</taxon>
        <taxon>Verophasmatodea</taxon>
        <taxon>Anareolatae</taxon>
        <taxon>Phasmatidae</taxon>
        <taxon>Eurycanthinae</taxon>
        <taxon>Dryococelus</taxon>
    </lineage>
</organism>
<name>A0ABQ9HQ57_9NEOP</name>